<dbReference type="CDD" id="cd07302">
    <property type="entry name" value="CHD"/>
    <property type="match status" value="1"/>
</dbReference>
<dbReference type="EMBL" id="BMAW01024576">
    <property type="protein sequence ID" value="GFT88392.1"/>
    <property type="molecule type" value="Genomic_DNA"/>
</dbReference>
<accession>A0A8X6U3W1</accession>
<dbReference type="GO" id="GO:0004383">
    <property type="term" value="F:guanylate cyclase activity"/>
    <property type="evidence" value="ECO:0007669"/>
    <property type="project" value="UniProtKB-EC"/>
</dbReference>
<organism evidence="6 7">
    <name type="scientific">Nephila pilipes</name>
    <name type="common">Giant wood spider</name>
    <name type="synonym">Nephila maculata</name>
    <dbReference type="NCBI Taxonomy" id="299642"/>
    <lineage>
        <taxon>Eukaryota</taxon>
        <taxon>Metazoa</taxon>
        <taxon>Ecdysozoa</taxon>
        <taxon>Arthropoda</taxon>
        <taxon>Chelicerata</taxon>
        <taxon>Arachnida</taxon>
        <taxon>Araneae</taxon>
        <taxon>Araneomorphae</taxon>
        <taxon>Entelegynae</taxon>
        <taxon>Araneoidea</taxon>
        <taxon>Nephilidae</taxon>
        <taxon>Nephila</taxon>
    </lineage>
</organism>
<comment type="caution">
    <text evidence="6">The sequence shown here is derived from an EMBL/GenBank/DDBJ whole genome shotgun (WGS) entry which is preliminary data.</text>
</comment>
<dbReference type="OrthoDB" id="1890790at2759"/>
<reference evidence="6" key="1">
    <citation type="submission" date="2020-08" db="EMBL/GenBank/DDBJ databases">
        <title>Multicomponent nature underlies the extraordinary mechanical properties of spider dragline silk.</title>
        <authorList>
            <person name="Kono N."/>
            <person name="Nakamura H."/>
            <person name="Mori M."/>
            <person name="Yoshida Y."/>
            <person name="Ohtoshi R."/>
            <person name="Malay A.D."/>
            <person name="Moran D.A.P."/>
            <person name="Tomita M."/>
            <person name="Numata K."/>
            <person name="Arakawa K."/>
        </authorList>
    </citation>
    <scope>NUCLEOTIDE SEQUENCE</scope>
</reference>
<dbReference type="SMART" id="SM00044">
    <property type="entry name" value="CYCc"/>
    <property type="match status" value="1"/>
</dbReference>
<dbReference type="FunFam" id="3.30.70.1230:FF:000030">
    <property type="entry name" value="Si:ch211-215j19.12"/>
    <property type="match status" value="1"/>
</dbReference>
<keyword evidence="2" id="KW-0547">Nucleotide-binding</keyword>
<keyword evidence="4" id="KW-0141">cGMP biosynthesis</keyword>
<evidence type="ECO:0000259" key="5">
    <source>
        <dbReference type="PROSITE" id="PS50125"/>
    </source>
</evidence>
<dbReference type="PANTHER" id="PTHR45655">
    <property type="entry name" value="GUANYLATE CYCLASE SOLUBLE SUBUNIT BETA-2"/>
    <property type="match status" value="1"/>
</dbReference>
<evidence type="ECO:0000256" key="4">
    <source>
        <dbReference type="ARBA" id="ARBA00023293"/>
    </source>
</evidence>
<evidence type="ECO:0000256" key="2">
    <source>
        <dbReference type="ARBA" id="ARBA00022741"/>
    </source>
</evidence>
<dbReference type="Gene3D" id="6.10.250.780">
    <property type="match status" value="1"/>
</dbReference>
<dbReference type="SUPFAM" id="SSF55073">
    <property type="entry name" value="Nucleotide cyclase"/>
    <property type="match status" value="1"/>
</dbReference>
<evidence type="ECO:0000256" key="1">
    <source>
        <dbReference type="ARBA" id="ARBA00012202"/>
    </source>
</evidence>
<dbReference type="Gene3D" id="3.30.70.1230">
    <property type="entry name" value="Nucleotide cyclase"/>
    <property type="match status" value="1"/>
</dbReference>
<dbReference type="PROSITE" id="PS50125">
    <property type="entry name" value="GUANYLATE_CYCLASE_2"/>
    <property type="match status" value="1"/>
</dbReference>
<dbReference type="InterPro" id="IPR029787">
    <property type="entry name" value="Nucleotide_cyclase"/>
</dbReference>
<name>A0A8X6U3W1_NEPPI</name>
<dbReference type="EC" id="4.6.1.2" evidence="1"/>
<dbReference type="GO" id="GO:0008074">
    <property type="term" value="C:guanylate cyclase complex, soluble"/>
    <property type="evidence" value="ECO:0007669"/>
    <property type="project" value="TreeGrafter"/>
</dbReference>
<protein>
    <recommendedName>
        <fullName evidence="1">guanylate cyclase</fullName>
        <ecNumber evidence="1">4.6.1.2</ecNumber>
    </recommendedName>
</protein>
<dbReference type="AlphaFoldDB" id="A0A8X6U3W1"/>
<dbReference type="GO" id="GO:0070482">
    <property type="term" value="P:response to oxygen levels"/>
    <property type="evidence" value="ECO:0007669"/>
    <property type="project" value="TreeGrafter"/>
</dbReference>
<dbReference type="InterPro" id="IPR011645">
    <property type="entry name" value="HNOB_dom_associated"/>
</dbReference>
<sequence length="271" mass="30214">MPLCCRNLRGNWVFQFDVGTCGEKSDEKGLESVRQEERSKKLEQNLKKADEWKQKGDDLLYSMIPKAVALRLRNGEDAIETCESFDDVTVLFGEIVEFSELCARLTAMEAVTCINGVFSLFDKVTDSYNVFKVETVGQVYMLVSGAPERRPDHAQNVARAALEMVDQVGKMTTSDGEKVLVRIGMHSGPVAAGVVGLKMPRYCLFGDTVNTAARMQSHGQPGKVHISESSQKHLQKDDFITEPRGSMKIKIINKIREEAFVSVPYMLLKLG</sequence>
<dbReference type="PANTHER" id="PTHR45655:SF5">
    <property type="entry name" value="SOLUBLE GUANYLATE CYCLASE 89DA-RELATED"/>
    <property type="match status" value="1"/>
</dbReference>
<dbReference type="Pfam" id="PF00211">
    <property type="entry name" value="Guanylate_cyc"/>
    <property type="match status" value="1"/>
</dbReference>
<dbReference type="InterPro" id="IPR001054">
    <property type="entry name" value="A/G_cyclase"/>
</dbReference>
<dbReference type="GO" id="GO:0019934">
    <property type="term" value="P:cGMP-mediated signaling"/>
    <property type="evidence" value="ECO:0007669"/>
    <property type="project" value="TreeGrafter"/>
</dbReference>
<proteinExistence type="predicted"/>
<evidence type="ECO:0000313" key="7">
    <source>
        <dbReference type="Proteomes" id="UP000887013"/>
    </source>
</evidence>
<feature type="domain" description="Guanylate cyclase" evidence="5">
    <location>
        <begin position="89"/>
        <end position="216"/>
    </location>
</feature>
<gene>
    <name evidence="6" type="primary">Gyc88E</name>
    <name evidence="6" type="ORF">NPIL_6811</name>
</gene>
<keyword evidence="7" id="KW-1185">Reference proteome</keyword>
<dbReference type="Pfam" id="PF07701">
    <property type="entry name" value="HNOBA"/>
    <property type="match status" value="1"/>
</dbReference>
<keyword evidence="3" id="KW-0456">Lyase</keyword>
<dbReference type="GO" id="GO:0000166">
    <property type="term" value="F:nucleotide binding"/>
    <property type="evidence" value="ECO:0007669"/>
    <property type="project" value="UniProtKB-KW"/>
</dbReference>
<dbReference type="Proteomes" id="UP000887013">
    <property type="component" value="Unassembled WGS sequence"/>
</dbReference>
<evidence type="ECO:0000313" key="6">
    <source>
        <dbReference type="EMBL" id="GFT88392.1"/>
    </source>
</evidence>
<evidence type="ECO:0000256" key="3">
    <source>
        <dbReference type="ARBA" id="ARBA00023239"/>
    </source>
</evidence>